<evidence type="ECO:0000313" key="2">
    <source>
        <dbReference type="Proteomes" id="UP001054945"/>
    </source>
</evidence>
<dbReference type="EMBL" id="BPLR01001908">
    <property type="protein sequence ID" value="GIX67847.1"/>
    <property type="molecule type" value="Genomic_DNA"/>
</dbReference>
<proteinExistence type="predicted"/>
<protein>
    <submittedName>
        <fullName evidence="1">Uncharacterized protein</fullName>
    </submittedName>
</protein>
<dbReference type="Proteomes" id="UP001054945">
    <property type="component" value="Unassembled WGS sequence"/>
</dbReference>
<evidence type="ECO:0000313" key="1">
    <source>
        <dbReference type="EMBL" id="GIX67847.1"/>
    </source>
</evidence>
<sequence length="161" mass="18322">MCFAITSPSVLFHPLSLFHLKAMMDDVTVTTFVVTVDVEKNNSSQSIPPLSVKTLQPKTHAFCDITSVPYKIRMVLYATELWNGMLLKCVDPFSGNVPLTGCPRFPALRLTWASHRFAYKRQLPSGRPSPLNERAGRSLLFCFQETGTGWFWSRRLDYDYP</sequence>
<reference evidence="1 2" key="1">
    <citation type="submission" date="2021-06" db="EMBL/GenBank/DDBJ databases">
        <title>Caerostris extrusa draft genome.</title>
        <authorList>
            <person name="Kono N."/>
            <person name="Arakawa K."/>
        </authorList>
    </citation>
    <scope>NUCLEOTIDE SEQUENCE [LARGE SCALE GENOMIC DNA]</scope>
</reference>
<keyword evidence="2" id="KW-1185">Reference proteome</keyword>
<comment type="caution">
    <text evidence="1">The sequence shown here is derived from an EMBL/GenBank/DDBJ whole genome shotgun (WGS) entry which is preliminary data.</text>
</comment>
<dbReference type="AlphaFoldDB" id="A0AAV4M6X7"/>
<accession>A0AAV4M6X7</accession>
<gene>
    <name evidence="1" type="ORF">CEXT_741381</name>
</gene>
<organism evidence="1 2">
    <name type="scientific">Caerostris extrusa</name>
    <name type="common">Bark spider</name>
    <name type="synonym">Caerostris bankana</name>
    <dbReference type="NCBI Taxonomy" id="172846"/>
    <lineage>
        <taxon>Eukaryota</taxon>
        <taxon>Metazoa</taxon>
        <taxon>Ecdysozoa</taxon>
        <taxon>Arthropoda</taxon>
        <taxon>Chelicerata</taxon>
        <taxon>Arachnida</taxon>
        <taxon>Araneae</taxon>
        <taxon>Araneomorphae</taxon>
        <taxon>Entelegynae</taxon>
        <taxon>Araneoidea</taxon>
        <taxon>Araneidae</taxon>
        <taxon>Caerostris</taxon>
    </lineage>
</organism>
<name>A0AAV4M6X7_CAEEX</name>